<evidence type="ECO:0000313" key="2">
    <source>
        <dbReference type="EMBL" id="GAC59009.1"/>
    </source>
</evidence>
<protein>
    <submittedName>
        <fullName evidence="2">Uncharacterized protein</fullName>
    </submittedName>
</protein>
<dbReference type="Proteomes" id="UP000053405">
    <property type="component" value="Unassembled WGS sequence"/>
</dbReference>
<dbReference type="AlphaFoldDB" id="L7LDQ5"/>
<reference evidence="2 3" key="1">
    <citation type="submission" date="2012-12" db="EMBL/GenBank/DDBJ databases">
        <title>Whole genome shotgun sequence of Gordonia hirsuta NBRC 16056.</title>
        <authorList>
            <person name="Isaki-Nakamura S."/>
            <person name="Hosoyama A."/>
            <person name="Tsuchikane K."/>
            <person name="Katsumata H."/>
            <person name="Baba S."/>
            <person name="Yamazaki S."/>
            <person name="Fujita N."/>
        </authorList>
    </citation>
    <scope>NUCLEOTIDE SEQUENCE [LARGE SCALE GENOMIC DNA]</scope>
    <source>
        <strain evidence="2 3">NBRC 16056</strain>
    </source>
</reference>
<keyword evidence="3" id="KW-1185">Reference proteome</keyword>
<gene>
    <name evidence="2" type="ORF">GOHSU_68_00010</name>
</gene>
<organism evidence="2 3">
    <name type="scientific">Gordonia hirsuta DSM 44140 = NBRC 16056</name>
    <dbReference type="NCBI Taxonomy" id="1121927"/>
    <lineage>
        <taxon>Bacteria</taxon>
        <taxon>Bacillati</taxon>
        <taxon>Actinomycetota</taxon>
        <taxon>Actinomycetes</taxon>
        <taxon>Mycobacteriales</taxon>
        <taxon>Gordoniaceae</taxon>
        <taxon>Gordonia</taxon>
    </lineage>
</organism>
<dbReference type="RefSeq" id="WP_005944334.1">
    <property type="nucleotide sequence ID" value="NZ_ATVK01000073.1"/>
</dbReference>
<dbReference type="EMBL" id="BANT01000068">
    <property type="protein sequence ID" value="GAC59009.1"/>
    <property type="molecule type" value="Genomic_DNA"/>
</dbReference>
<evidence type="ECO:0000313" key="3">
    <source>
        <dbReference type="Proteomes" id="UP000053405"/>
    </source>
</evidence>
<proteinExistence type="predicted"/>
<accession>L7LDQ5</accession>
<feature type="region of interest" description="Disordered" evidence="1">
    <location>
        <begin position="82"/>
        <end position="106"/>
    </location>
</feature>
<sequence>FRYDSGMRNPRFFLTGTLATAGLLALSACGDVPRSDDSPESNTQRAQAIVETFANSYNEAGLSDAVEQTFCPGDADGWSGRQSLDDSAYSAGSMTVSTPASVEGHRGQAGVQVTPAERSAQHYELSLRKDKTQGWCISGVTPAAGGSGGLKDQ</sequence>
<name>L7LDQ5_9ACTN</name>
<feature type="compositionally biased region" description="Polar residues" evidence="1">
    <location>
        <begin position="90"/>
        <end position="100"/>
    </location>
</feature>
<comment type="caution">
    <text evidence="2">The sequence shown here is derived from an EMBL/GenBank/DDBJ whole genome shotgun (WGS) entry which is preliminary data.</text>
</comment>
<feature type="non-terminal residue" evidence="2">
    <location>
        <position position="1"/>
    </location>
</feature>
<evidence type="ECO:0000256" key="1">
    <source>
        <dbReference type="SAM" id="MobiDB-lite"/>
    </source>
</evidence>